<evidence type="ECO:0000256" key="4">
    <source>
        <dbReference type="ARBA" id="ARBA00022692"/>
    </source>
</evidence>
<dbReference type="PROSITE" id="PS00221">
    <property type="entry name" value="MIP"/>
    <property type="match status" value="1"/>
</dbReference>
<dbReference type="SUPFAM" id="SSF81338">
    <property type="entry name" value="Aquaporin-like"/>
    <property type="match status" value="1"/>
</dbReference>
<proteinExistence type="inferred from homology"/>
<dbReference type="Pfam" id="PF00230">
    <property type="entry name" value="MIP"/>
    <property type="match status" value="1"/>
</dbReference>
<organism evidence="9 10">
    <name type="scientific">Umbra pygmaea</name>
    <name type="common">Eastern mudminnow</name>
    <dbReference type="NCBI Taxonomy" id="75934"/>
    <lineage>
        <taxon>Eukaryota</taxon>
        <taxon>Metazoa</taxon>
        <taxon>Chordata</taxon>
        <taxon>Craniata</taxon>
        <taxon>Vertebrata</taxon>
        <taxon>Euteleostomi</taxon>
        <taxon>Actinopterygii</taxon>
        <taxon>Neopterygii</taxon>
        <taxon>Teleostei</taxon>
        <taxon>Protacanthopterygii</taxon>
        <taxon>Esociformes</taxon>
        <taxon>Umbridae</taxon>
        <taxon>Umbra</taxon>
    </lineage>
</organism>
<name>A0ABD0WU04_UMBPY</name>
<dbReference type="Gene3D" id="1.20.1080.10">
    <property type="entry name" value="Glycerol uptake facilitator protein"/>
    <property type="match status" value="1"/>
</dbReference>
<sequence length="265" mass="27537">MSIKESKSELFTVSGIDTVELEPGSRTGSSRKIVTAFERYIQPCLAEVLGCALFIFVGCGSVIENVNITGSIQPAVAHGLALASVIAVLGQISGGHFNPAVSVSVSICGGLDLILLGPYILSQMVGGMIGASLAKAVSSNQSYTNSIGGAFKVVGTSEDVFHATIAEIIMTFFLSLVVCMAAVNSRTRTPLAPLCVGLTVTANILAGGSVSGGCMNPARAFGPALAANYWQYHWIYWVGPLTGALLTGVLLRLILGDQKTRVVLK</sequence>
<evidence type="ECO:0008006" key="11">
    <source>
        <dbReference type="Google" id="ProtNLM"/>
    </source>
</evidence>
<dbReference type="EMBL" id="JAGEUA010000004">
    <property type="protein sequence ID" value="KAL0983950.1"/>
    <property type="molecule type" value="Genomic_DNA"/>
</dbReference>
<evidence type="ECO:0000256" key="8">
    <source>
        <dbReference type="SAM" id="Phobius"/>
    </source>
</evidence>
<dbReference type="AlphaFoldDB" id="A0ABD0WU04"/>
<keyword evidence="4 7" id="KW-0812">Transmembrane</keyword>
<dbReference type="PANTHER" id="PTHR45665:SF6">
    <property type="entry name" value="AQP8A PROTEIN"/>
    <property type="match status" value="1"/>
</dbReference>
<comment type="similarity">
    <text evidence="2 7">Belongs to the MIP/aquaporin (TC 1.A.8) family.</text>
</comment>
<evidence type="ECO:0000256" key="7">
    <source>
        <dbReference type="RuleBase" id="RU000477"/>
    </source>
</evidence>
<feature type="transmembrane region" description="Helical" evidence="8">
    <location>
        <begin position="100"/>
        <end position="121"/>
    </location>
</feature>
<evidence type="ECO:0000256" key="6">
    <source>
        <dbReference type="ARBA" id="ARBA00023136"/>
    </source>
</evidence>
<comment type="caution">
    <text evidence="9">The sequence shown here is derived from an EMBL/GenBank/DDBJ whole genome shotgun (WGS) entry which is preliminary data.</text>
</comment>
<evidence type="ECO:0000313" key="9">
    <source>
        <dbReference type="EMBL" id="KAL0983950.1"/>
    </source>
</evidence>
<feature type="transmembrane region" description="Helical" evidence="8">
    <location>
        <begin position="75"/>
        <end position="93"/>
    </location>
</feature>
<reference evidence="9 10" key="1">
    <citation type="submission" date="2024-06" db="EMBL/GenBank/DDBJ databases">
        <authorList>
            <person name="Pan Q."/>
            <person name="Wen M."/>
            <person name="Jouanno E."/>
            <person name="Zahm M."/>
            <person name="Klopp C."/>
            <person name="Cabau C."/>
            <person name="Louis A."/>
            <person name="Berthelot C."/>
            <person name="Parey E."/>
            <person name="Roest Crollius H."/>
            <person name="Montfort J."/>
            <person name="Robinson-Rechavi M."/>
            <person name="Bouchez O."/>
            <person name="Lampietro C."/>
            <person name="Lopez Roques C."/>
            <person name="Donnadieu C."/>
            <person name="Postlethwait J."/>
            <person name="Bobe J."/>
            <person name="Verreycken H."/>
            <person name="Guiguen Y."/>
        </authorList>
    </citation>
    <scope>NUCLEOTIDE SEQUENCE [LARGE SCALE GENOMIC DNA]</scope>
    <source>
        <strain evidence="9">Up_M1</strain>
        <tissue evidence="9">Testis</tissue>
    </source>
</reference>
<dbReference type="InterPro" id="IPR000425">
    <property type="entry name" value="MIP"/>
</dbReference>
<dbReference type="PRINTS" id="PR00783">
    <property type="entry name" value="MINTRINSICP"/>
</dbReference>
<accession>A0ABD0WU04</accession>
<gene>
    <name evidence="9" type="ORF">UPYG_G00135110</name>
</gene>
<comment type="subcellular location">
    <subcellularLocation>
        <location evidence="1">Membrane</location>
        <topology evidence="1">Multi-pass membrane protein</topology>
    </subcellularLocation>
</comment>
<dbReference type="InterPro" id="IPR023277">
    <property type="entry name" value="Aquaporin_8"/>
</dbReference>
<dbReference type="InterPro" id="IPR023271">
    <property type="entry name" value="Aquaporin-like"/>
</dbReference>
<dbReference type="InterPro" id="IPR022357">
    <property type="entry name" value="MIP_CS"/>
</dbReference>
<feature type="transmembrane region" description="Helical" evidence="8">
    <location>
        <begin position="191"/>
        <end position="214"/>
    </location>
</feature>
<keyword evidence="5 8" id="KW-1133">Transmembrane helix</keyword>
<feature type="transmembrane region" description="Helical" evidence="8">
    <location>
        <begin position="160"/>
        <end position="184"/>
    </location>
</feature>
<dbReference type="InterPro" id="IPR034294">
    <property type="entry name" value="Aquaporin_transptr"/>
</dbReference>
<keyword evidence="10" id="KW-1185">Reference proteome</keyword>
<evidence type="ECO:0000256" key="5">
    <source>
        <dbReference type="ARBA" id="ARBA00022989"/>
    </source>
</evidence>
<evidence type="ECO:0000256" key="3">
    <source>
        <dbReference type="ARBA" id="ARBA00022448"/>
    </source>
</evidence>
<protein>
    <recommendedName>
        <fullName evidence="11">Aquaporin 8</fullName>
    </recommendedName>
</protein>
<evidence type="ECO:0000313" key="10">
    <source>
        <dbReference type="Proteomes" id="UP001557470"/>
    </source>
</evidence>
<dbReference type="CDD" id="cd00333">
    <property type="entry name" value="MIP"/>
    <property type="match status" value="1"/>
</dbReference>
<keyword evidence="6 8" id="KW-0472">Membrane</keyword>
<dbReference type="PRINTS" id="PR02020">
    <property type="entry name" value="AQUAPORIN8"/>
</dbReference>
<dbReference type="GO" id="GO:0016020">
    <property type="term" value="C:membrane"/>
    <property type="evidence" value="ECO:0007669"/>
    <property type="project" value="UniProtKB-SubCell"/>
</dbReference>
<feature type="transmembrane region" description="Helical" evidence="8">
    <location>
        <begin position="40"/>
        <end position="63"/>
    </location>
</feature>
<evidence type="ECO:0000256" key="2">
    <source>
        <dbReference type="ARBA" id="ARBA00006175"/>
    </source>
</evidence>
<dbReference type="Proteomes" id="UP001557470">
    <property type="component" value="Unassembled WGS sequence"/>
</dbReference>
<dbReference type="FunFam" id="1.20.1080.10:FF:000019">
    <property type="entry name" value="AQuaPorin or aquaglyceroporin related"/>
    <property type="match status" value="1"/>
</dbReference>
<feature type="transmembrane region" description="Helical" evidence="8">
    <location>
        <begin position="234"/>
        <end position="255"/>
    </location>
</feature>
<evidence type="ECO:0000256" key="1">
    <source>
        <dbReference type="ARBA" id="ARBA00004141"/>
    </source>
</evidence>
<dbReference type="PANTHER" id="PTHR45665">
    <property type="entry name" value="AQUAPORIN-8"/>
    <property type="match status" value="1"/>
</dbReference>
<keyword evidence="3 7" id="KW-0813">Transport</keyword>